<evidence type="ECO:0000259" key="13">
    <source>
        <dbReference type="PROSITE" id="PS51671"/>
    </source>
</evidence>
<feature type="binding site" evidence="11">
    <location>
        <position position="453"/>
    </location>
    <ligand>
        <name>Fe cation</name>
        <dbReference type="ChEBI" id="CHEBI:24875"/>
    </ligand>
</feature>
<feature type="binding site" evidence="10">
    <location>
        <position position="401"/>
    </location>
    <ligand>
        <name>L-tryptophan</name>
        <dbReference type="ChEBI" id="CHEBI:57912"/>
    </ligand>
</feature>
<comment type="caution">
    <text evidence="14">The sequence shown here is derived from an EMBL/GenBank/DDBJ whole genome shotgun (WGS) entry which is preliminary data.</text>
</comment>
<evidence type="ECO:0000256" key="1">
    <source>
        <dbReference type="ARBA" id="ARBA00001954"/>
    </source>
</evidence>
<organism evidence="14 15">
    <name type="scientific">Aromia moschata</name>
    <dbReference type="NCBI Taxonomy" id="1265417"/>
    <lineage>
        <taxon>Eukaryota</taxon>
        <taxon>Metazoa</taxon>
        <taxon>Ecdysozoa</taxon>
        <taxon>Arthropoda</taxon>
        <taxon>Hexapoda</taxon>
        <taxon>Insecta</taxon>
        <taxon>Pterygota</taxon>
        <taxon>Neoptera</taxon>
        <taxon>Endopterygota</taxon>
        <taxon>Coleoptera</taxon>
        <taxon>Polyphaga</taxon>
        <taxon>Cucujiformia</taxon>
        <taxon>Chrysomeloidea</taxon>
        <taxon>Cerambycidae</taxon>
        <taxon>Cerambycinae</taxon>
        <taxon>Callichromatini</taxon>
        <taxon>Aromia</taxon>
    </lineage>
</organism>
<evidence type="ECO:0000256" key="11">
    <source>
        <dbReference type="PIRSR" id="PIRSR601273-2"/>
    </source>
</evidence>
<evidence type="ECO:0000256" key="6">
    <source>
        <dbReference type="ARBA" id="ARBA00023033"/>
    </source>
</evidence>
<keyword evidence="5 11" id="KW-0408">Iron</keyword>
<keyword evidence="4" id="KW-0560">Oxidoreductase</keyword>
<feature type="binding site" evidence="10">
    <location>
        <position position="371"/>
    </location>
    <ligand>
        <name>L-tryptophan</name>
        <dbReference type="ChEBI" id="CHEBI:57912"/>
    </ligand>
</feature>
<evidence type="ECO:0000256" key="2">
    <source>
        <dbReference type="ARBA" id="ARBA00009712"/>
    </source>
</evidence>
<keyword evidence="15" id="KW-1185">Reference proteome</keyword>
<dbReference type="Gene3D" id="3.30.70.260">
    <property type="match status" value="1"/>
</dbReference>
<comment type="similarity">
    <text evidence="2">Belongs to the biopterin-dependent aromatic amino acid hydroxylase family.</text>
</comment>
<feature type="binding site" evidence="11">
    <location>
        <position position="413"/>
    </location>
    <ligand>
        <name>Fe cation</name>
        <dbReference type="ChEBI" id="CHEBI:24875"/>
    </ligand>
</feature>
<dbReference type="InterPro" id="IPR036329">
    <property type="entry name" value="Aro-AA_hydroxylase_C_sf"/>
</dbReference>
<reference evidence="14" key="1">
    <citation type="journal article" date="2023" name="Insect Mol. Biol.">
        <title>Genome sequencing provides insights into the evolution of gene families encoding plant cell wall-degrading enzymes in longhorned beetles.</title>
        <authorList>
            <person name="Shin N.R."/>
            <person name="Okamura Y."/>
            <person name="Kirsch R."/>
            <person name="Pauchet Y."/>
        </authorList>
    </citation>
    <scope>NUCLEOTIDE SEQUENCE</scope>
    <source>
        <strain evidence="14">AMC_N1</strain>
    </source>
</reference>
<evidence type="ECO:0000256" key="3">
    <source>
        <dbReference type="ARBA" id="ARBA00022723"/>
    </source>
</evidence>
<dbReference type="Gene3D" id="1.10.800.10">
    <property type="entry name" value="Aromatic amino acid hydroxylase"/>
    <property type="match status" value="1"/>
</dbReference>
<evidence type="ECO:0000259" key="12">
    <source>
        <dbReference type="PROSITE" id="PS51410"/>
    </source>
</evidence>
<dbReference type="CDD" id="cd03346">
    <property type="entry name" value="eu_TrpOH"/>
    <property type="match status" value="1"/>
</dbReference>
<dbReference type="PANTHER" id="PTHR11473:SF16">
    <property type="entry name" value="TRYPTOPHAN 5-HYDROXYLASE 2"/>
    <property type="match status" value="1"/>
</dbReference>
<evidence type="ECO:0000256" key="10">
    <source>
        <dbReference type="PIRSR" id="PIRSR601273-1"/>
    </source>
</evidence>
<dbReference type="PROSITE" id="PS51410">
    <property type="entry name" value="BH4_AAA_HYDROXYL_2"/>
    <property type="match status" value="1"/>
</dbReference>
<dbReference type="InterPro" id="IPR019774">
    <property type="entry name" value="Aromatic-AA_hydroxylase_C"/>
</dbReference>
<dbReference type="Pfam" id="PF01842">
    <property type="entry name" value="ACT"/>
    <property type="match status" value="1"/>
</dbReference>
<feature type="binding site" evidence="11">
    <location>
        <position position="408"/>
    </location>
    <ligand>
        <name>Fe cation</name>
        <dbReference type="ChEBI" id="CHEBI:24875"/>
    </ligand>
</feature>
<evidence type="ECO:0000256" key="5">
    <source>
        <dbReference type="ARBA" id="ARBA00023004"/>
    </source>
</evidence>
<dbReference type="InterPro" id="IPR001273">
    <property type="entry name" value="ArAA_hydroxylase"/>
</dbReference>
<accession>A0AAV8XXZ9</accession>
<evidence type="ECO:0000313" key="15">
    <source>
        <dbReference type="Proteomes" id="UP001162162"/>
    </source>
</evidence>
<comment type="cofactor">
    <cofactor evidence="1 11">
        <name>Fe(2+)</name>
        <dbReference type="ChEBI" id="CHEBI:29033"/>
    </cofactor>
</comment>
<feature type="binding site" evidence="10">
    <location>
        <position position="472"/>
    </location>
    <ligand>
        <name>L-tryptophan</name>
        <dbReference type="ChEBI" id="CHEBI:57912"/>
    </ligand>
</feature>
<feature type="binding site" evidence="10">
    <location>
        <position position="502"/>
    </location>
    <ligand>
        <name>L-tryptophan</name>
        <dbReference type="ChEBI" id="CHEBI:57912"/>
    </ligand>
</feature>
<name>A0AAV8XXZ9_9CUCU</name>
<dbReference type="FunFam" id="1.10.800.10:FF:000004">
    <property type="entry name" value="Tyrosine 3-monooxygenase"/>
    <property type="match status" value="1"/>
</dbReference>
<dbReference type="InterPro" id="IPR036951">
    <property type="entry name" value="ArAA_hydroxylase_sf"/>
</dbReference>
<dbReference type="PROSITE" id="PS00367">
    <property type="entry name" value="BH4_AAA_HYDROXYL_1"/>
    <property type="match status" value="1"/>
</dbReference>
<keyword evidence="3 11" id="KW-0479">Metal-binding</keyword>
<evidence type="ECO:0000256" key="9">
    <source>
        <dbReference type="ARBA" id="ARBA00062416"/>
    </source>
</evidence>
<dbReference type="InterPro" id="IPR041904">
    <property type="entry name" value="TrpOH_cat"/>
</dbReference>
<dbReference type="GO" id="GO:0043005">
    <property type="term" value="C:neuron projection"/>
    <property type="evidence" value="ECO:0007669"/>
    <property type="project" value="TreeGrafter"/>
</dbReference>
<feature type="domain" description="Biopterin-dependent aromatic amino acid hydroxylase family profile" evidence="12">
    <location>
        <begin position="230"/>
        <end position="575"/>
    </location>
</feature>
<evidence type="ECO:0000313" key="14">
    <source>
        <dbReference type="EMBL" id="KAJ8943165.1"/>
    </source>
</evidence>
<comment type="subunit">
    <text evidence="9">Interacts with DNAJC12.</text>
</comment>
<feature type="domain" description="ACT" evidence="13">
    <location>
        <begin position="55"/>
        <end position="129"/>
    </location>
</feature>
<dbReference type="PRINTS" id="PR00372">
    <property type="entry name" value="FYWHYDRXLASE"/>
</dbReference>
<proteinExistence type="inferred from homology"/>
<dbReference type="SUPFAM" id="SSF56534">
    <property type="entry name" value="Aromatic aminoacid monoxygenases, catalytic and oligomerization domains"/>
    <property type="match status" value="1"/>
</dbReference>
<dbReference type="GO" id="GO:0004510">
    <property type="term" value="F:tryptophan 5-monooxygenase activity"/>
    <property type="evidence" value="ECO:0007669"/>
    <property type="project" value="TreeGrafter"/>
</dbReference>
<feature type="binding site" evidence="10">
    <location>
        <position position="393"/>
    </location>
    <ligand>
        <name>L-tryptophan</name>
        <dbReference type="ChEBI" id="CHEBI:57912"/>
    </ligand>
</feature>
<dbReference type="InterPro" id="IPR002912">
    <property type="entry name" value="ACT_dom"/>
</dbReference>
<evidence type="ECO:0000256" key="8">
    <source>
        <dbReference type="ARBA" id="ARBA00042662"/>
    </source>
</evidence>
<dbReference type="PANTHER" id="PTHR11473">
    <property type="entry name" value="AROMATIC AMINO ACID HYDROXYLASE"/>
    <property type="match status" value="1"/>
</dbReference>
<dbReference type="GO" id="GO:0042416">
    <property type="term" value="P:dopamine biosynthetic process"/>
    <property type="evidence" value="ECO:0007669"/>
    <property type="project" value="UniProtKB-ARBA"/>
</dbReference>
<sequence length="610" mass="69056">MSGSGKPLLGLWLYRSGEDWTYKEENPILLKKQPSISKNAEDIPQPPDTEKERISVIFTLKNQVGGLVRALQTFQDLGINVQHIESRPSHDADNQVDFLVDIECESRKLEQMGRLLKREVVTMVIGRYGSGEESDFPPPTPLSATASFGITNNNMSLSSPTFYSVVPEHMSQHLSTFQQHNNNLCDYEILSQSPQQQLVTALSLPGSNPSPGGAAQEVAVKADIDSSTHIPAAHHPRDYDDMPWFPKKISDIDNAQNVLMYGSDLDADHPGFKDPVYRKRREHFFRIAMNYKHGQPIPKVKYTPEEIKTWGTVFRELQKLYQKHACKEYLENWPQLVKYCGYREDNIPQLQDVNVFLKRKTGFQLRPVAGYLSPRDFLSGLAFRVFHCTQYMRHSSDPFYTPEPDCCHELLGHMPLLANPSFAQFSQELGLACLGASEEEVNKLATLYFFTVEFGLAKQDGELKIYGAGLLSSVAELKHAISSPEKVKRFDPDETCKQECIITDFQLGYWYTDSFEEAKEKMRTYAEQIQRPFGLRYNPYTQSVEVLSNAQKITAVVSELRGDLCIVNSALKKISAKDSTLDVNRIANLLQTGLLVQNDDGADEKYNEKA</sequence>
<gene>
    <name evidence="14" type="ORF">NQ318_008029</name>
</gene>
<dbReference type="PROSITE" id="PS51671">
    <property type="entry name" value="ACT"/>
    <property type="match status" value="1"/>
</dbReference>
<dbReference type="GO" id="GO:0005506">
    <property type="term" value="F:iron ion binding"/>
    <property type="evidence" value="ECO:0007669"/>
    <property type="project" value="InterPro"/>
</dbReference>
<evidence type="ECO:0000256" key="7">
    <source>
        <dbReference type="ARBA" id="ARBA00040889"/>
    </source>
</evidence>
<dbReference type="InterPro" id="IPR018301">
    <property type="entry name" value="ArAA_hydroxylase_Fe/CU_BS"/>
</dbReference>
<dbReference type="SUPFAM" id="SSF55021">
    <property type="entry name" value="ACT-like"/>
    <property type="match status" value="1"/>
</dbReference>
<evidence type="ECO:0000256" key="4">
    <source>
        <dbReference type="ARBA" id="ARBA00023002"/>
    </source>
</evidence>
<dbReference type="GO" id="GO:0048066">
    <property type="term" value="P:developmental pigmentation"/>
    <property type="evidence" value="ECO:0007669"/>
    <property type="project" value="UniProtKB-ARBA"/>
</dbReference>
<dbReference type="Pfam" id="PF00351">
    <property type="entry name" value="Biopterin_H"/>
    <property type="match status" value="1"/>
</dbReference>
<keyword evidence="6" id="KW-0503">Monooxygenase</keyword>
<dbReference type="GO" id="GO:0009072">
    <property type="term" value="P:aromatic amino acid metabolic process"/>
    <property type="evidence" value="ECO:0007669"/>
    <property type="project" value="InterPro"/>
</dbReference>
<dbReference type="CDD" id="cd04929">
    <property type="entry name" value="ACT_TPH"/>
    <property type="match status" value="1"/>
</dbReference>
<dbReference type="AlphaFoldDB" id="A0AAV8XXZ9"/>
<protein>
    <recommendedName>
        <fullName evidence="7">Tryptophan 5-hydroxylase 2</fullName>
    </recommendedName>
    <alternativeName>
        <fullName evidence="8">Tryptophan 5-monooxygenase 2</fullName>
    </alternativeName>
</protein>
<dbReference type="EMBL" id="JAPWTK010000298">
    <property type="protein sequence ID" value="KAJ8943165.1"/>
    <property type="molecule type" value="Genomic_DNA"/>
</dbReference>
<dbReference type="InterPro" id="IPR045865">
    <property type="entry name" value="ACT-like_dom_sf"/>
</dbReference>
<dbReference type="Proteomes" id="UP001162162">
    <property type="component" value="Unassembled WGS sequence"/>
</dbReference>